<name>A0A146LJH1_LYGHE</name>
<dbReference type="EMBL" id="GDHC01010471">
    <property type="protein sequence ID" value="JAQ08158.1"/>
    <property type="molecule type" value="Transcribed_RNA"/>
</dbReference>
<proteinExistence type="predicted"/>
<reference evidence="1" key="1">
    <citation type="journal article" date="2016" name="Gigascience">
        <title>De novo construction of an expanded transcriptome assembly for the western tarnished plant bug, Lygus hesperus.</title>
        <authorList>
            <person name="Tassone E.E."/>
            <person name="Geib S.M."/>
            <person name="Hall B."/>
            <person name="Fabrick J.A."/>
            <person name="Brent C.S."/>
            <person name="Hull J.J."/>
        </authorList>
    </citation>
    <scope>NUCLEOTIDE SEQUENCE</scope>
</reference>
<evidence type="ECO:0000313" key="1">
    <source>
        <dbReference type="EMBL" id="JAQ08158.1"/>
    </source>
</evidence>
<gene>
    <name evidence="1" type="ORF">g.35757</name>
</gene>
<organism evidence="1">
    <name type="scientific">Lygus hesperus</name>
    <name type="common">Western plant bug</name>
    <dbReference type="NCBI Taxonomy" id="30085"/>
    <lineage>
        <taxon>Eukaryota</taxon>
        <taxon>Metazoa</taxon>
        <taxon>Ecdysozoa</taxon>
        <taxon>Arthropoda</taxon>
        <taxon>Hexapoda</taxon>
        <taxon>Insecta</taxon>
        <taxon>Pterygota</taxon>
        <taxon>Neoptera</taxon>
        <taxon>Paraneoptera</taxon>
        <taxon>Hemiptera</taxon>
        <taxon>Heteroptera</taxon>
        <taxon>Panheteroptera</taxon>
        <taxon>Cimicomorpha</taxon>
        <taxon>Miridae</taxon>
        <taxon>Mirini</taxon>
        <taxon>Lygus</taxon>
    </lineage>
</organism>
<accession>A0A146LJH1</accession>
<protein>
    <submittedName>
        <fullName evidence="1">Uncharacterized protein</fullName>
    </submittedName>
</protein>
<sequence>MTPSASNNLTARTTMTAAISDPCDQVQCKAGRTYPNARNYGGTAVKSGVTMFPTTQRNRLAKMHDKRQKMQDRVDFLRALLHDEMSDRLQAEQLRTELER</sequence>
<dbReference type="AlphaFoldDB" id="A0A146LJH1"/>